<sequence>MVNYPNKKKQPVNQNWPVHEEKKLYTAYRGMNLEEDLNESNRAYLEQDIAVIYKKPTPIQIVKVDYPRRAAAKIVEAYYQKPSTTDYNGLYRGHYIDFEAKETKVDYFPFKNISEHQILHLERVLKHGGIAFLMLAFTSREEVYLIDASYVTASYRKDEKKITYVQAQTYGHLVRQGFAPRLHYLEILDEYYLKEGS</sequence>
<feature type="binding site" evidence="13">
    <location>
        <position position="99"/>
    </location>
    <ligand>
        <name>Mg(2+)</name>
        <dbReference type="ChEBI" id="CHEBI:18420"/>
    </ligand>
</feature>
<dbReference type="InParanoid" id="A0A3G9JJC0"/>
<evidence type="ECO:0000256" key="3">
    <source>
        <dbReference type="ARBA" id="ARBA00022722"/>
    </source>
</evidence>
<feature type="site" description="Transition state stabilizer" evidence="13">
    <location>
        <position position="101"/>
    </location>
</feature>
<evidence type="ECO:0000256" key="1">
    <source>
        <dbReference type="ARBA" id="ARBA00004496"/>
    </source>
</evidence>
<feature type="binding site" evidence="13">
    <location>
        <position position="84"/>
    </location>
    <ligand>
        <name>Mg(2+)</name>
        <dbReference type="ChEBI" id="CHEBI:18420"/>
    </ligand>
</feature>
<evidence type="ECO:0000256" key="12">
    <source>
        <dbReference type="ARBA" id="ARBA00029523"/>
    </source>
</evidence>
<dbReference type="OrthoDB" id="9783592at2"/>
<evidence type="ECO:0000256" key="8">
    <source>
        <dbReference type="ARBA" id="ARBA00022842"/>
    </source>
</evidence>
<organism evidence="14 15">
    <name type="scientific">Intestinibaculum porci</name>
    <dbReference type="NCBI Taxonomy" id="2487118"/>
    <lineage>
        <taxon>Bacteria</taxon>
        <taxon>Bacillati</taxon>
        <taxon>Bacillota</taxon>
        <taxon>Erysipelotrichia</taxon>
        <taxon>Erysipelotrichales</taxon>
        <taxon>Erysipelotrichaceae</taxon>
        <taxon>Intestinibaculum</taxon>
    </lineage>
</organism>
<dbReference type="FunCoup" id="A0A3G9JJC0">
    <property type="interactions" value="15"/>
</dbReference>
<name>A0A3G9JJC0_9FIRM</name>
<dbReference type="CDD" id="cd22354">
    <property type="entry name" value="RecU-like"/>
    <property type="match status" value="1"/>
</dbReference>
<keyword evidence="5 13" id="KW-0255">Endonuclease</keyword>
<dbReference type="InterPro" id="IPR011335">
    <property type="entry name" value="Restrct_endonuc-II-like"/>
</dbReference>
<reference evidence="14 15" key="1">
    <citation type="submission" date="2018-11" db="EMBL/GenBank/DDBJ databases">
        <title>Novel Erysipelotrichaceae bacterium isolated from small intestine of a swine.</title>
        <authorList>
            <person name="Kim J.S."/>
            <person name="Choe H."/>
            <person name="Lee Y.R."/>
            <person name="Kim K.M."/>
            <person name="Park D.S."/>
        </authorList>
    </citation>
    <scope>NUCLEOTIDE SEQUENCE [LARGE SCALE GENOMIC DNA]</scope>
    <source>
        <strain evidence="14 15">SG0102</strain>
    </source>
</reference>
<evidence type="ECO:0000256" key="5">
    <source>
        <dbReference type="ARBA" id="ARBA00022759"/>
    </source>
</evidence>
<keyword evidence="8 13" id="KW-0460">Magnesium</keyword>
<dbReference type="GO" id="GO:0000287">
    <property type="term" value="F:magnesium ion binding"/>
    <property type="evidence" value="ECO:0007669"/>
    <property type="project" value="UniProtKB-UniRule"/>
</dbReference>
<keyword evidence="3 13" id="KW-0540">Nuclease</keyword>
<evidence type="ECO:0000256" key="13">
    <source>
        <dbReference type="HAMAP-Rule" id="MF_00130"/>
    </source>
</evidence>
<protein>
    <recommendedName>
        <fullName evidence="12 13">Holliday junction resolvase RecU</fullName>
        <ecNumber evidence="13">3.1.21.10</ecNumber>
    </recommendedName>
    <alternativeName>
        <fullName evidence="13">Recombination protein U homolog</fullName>
    </alternativeName>
</protein>
<dbReference type="GO" id="GO:0006281">
    <property type="term" value="P:DNA repair"/>
    <property type="evidence" value="ECO:0007669"/>
    <property type="project" value="UniProtKB-UniRule"/>
</dbReference>
<comment type="subcellular location">
    <subcellularLocation>
        <location evidence="1 13">Cytoplasm</location>
    </subcellularLocation>
</comment>
<dbReference type="PROSITE" id="PS50096">
    <property type="entry name" value="IQ"/>
    <property type="match status" value="1"/>
</dbReference>
<keyword evidence="6 13" id="KW-0227">DNA damage</keyword>
<dbReference type="RefSeq" id="WP_125118949.1">
    <property type="nucleotide sequence ID" value="NZ_AP019309.1"/>
</dbReference>
<keyword evidence="7 13" id="KW-0378">Hydrolase</keyword>
<dbReference type="GO" id="GO:0007059">
    <property type="term" value="P:chromosome segregation"/>
    <property type="evidence" value="ECO:0007669"/>
    <property type="project" value="UniProtKB-UniRule"/>
</dbReference>
<dbReference type="GO" id="GO:0003676">
    <property type="term" value="F:nucleic acid binding"/>
    <property type="evidence" value="ECO:0007669"/>
    <property type="project" value="InterPro"/>
</dbReference>
<comment type="cofactor">
    <cofactor evidence="13">
        <name>Mg(2+)</name>
        <dbReference type="ChEBI" id="CHEBI:18420"/>
    </cofactor>
    <text evidence="13">Binds 1 Mg(2+) ion per subunit.</text>
</comment>
<dbReference type="Pfam" id="PF03838">
    <property type="entry name" value="RecU"/>
    <property type="match status" value="1"/>
</dbReference>
<dbReference type="GO" id="GO:0008821">
    <property type="term" value="F:crossover junction DNA endonuclease activity"/>
    <property type="evidence" value="ECO:0007669"/>
    <property type="project" value="UniProtKB-EC"/>
</dbReference>
<dbReference type="KEGG" id="ebm:SG0102_09750"/>
<dbReference type="EC" id="3.1.21.10" evidence="13"/>
<dbReference type="Gene3D" id="3.40.1350.10">
    <property type="match status" value="1"/>
</dbReference>
<evidence type="ECO:0000256" key="11">
    <source>
        <dbReference type="ARBA" id="ARBA00023447"/>
    </source>
</evidence>
<dbReference type="PIRSF" id="PIRSF037785">
    <property type="entry name" value="RecU"/>
    <property type="match status" value="1"/>
</dbReference>
<evidence type="ECO:0000256" key="2">
    <source>
        <dbReference type="ARBA" id="ARBA00022490"/>
    </source>
</evidence>
<dbReference type="Proteomes" id="UP000268059">
    <property type="component" value="Chromosome"/>
</dbReference>
<dbReference type="EMBL" id="AP019309">
    <property type="protein sequence ID" value="BBH26041.1"/>
    <property type="molecule type" value="Genomic_DNA"/>
</dbReference>
<dbReference type="HAMAP" id="MF_00130">
    <property type="entry name" value="RecU"/>
    <property type="match status" value="1"/>
</dbReference>
<dbReference type="InterPro" id="IPR011856">
    <property type="entry name" value="tRNA_endonuc-like_dom_sf"/>
</dbReference>
<evidence type="ECO:0000256" key="6">
    <source>
        <dbReference type="ARBA" id="ARBA00022763"/>
    </source>
</evidence>
<comment type="similarity">
    <text evidence="11 13">Belongs to the RecU family.</text>
</comment>
<evidence type="ECO:0000256" key="9">
    <source>
        <dbReference type="ARBA" id="ARBA00023172"/>
    </source>
</evidence>
<keyword evidence="2 13" id="KW-0963">Cytoplasm</keyword>
<dbReference type="InterPro" id="IPR004612">
    <property type="entry name" value="Resolv_RecU"/>
</dbReference>
<keyword evidence="10 13" id="KW-0234">DNA repair</keyword>
<keyword evidence="9 13" id="KW-0233">DNA recombination</keyword>
<dbReference type="AlphaFoldDB" id="A0A3G9JJC0"/>
<evidence type="ECO:0000313" key="15">
    <source>
        <dbReference type="Proteomes" id="UP000268059"/>
    </source>
</evidence>
<accession>A0A3G9JJC0</accession>
<dbReference type="GO" id="GO:0006310">
    <property type="term" value="P:DNA recombination"/>
    <property type="evidence" value="ECO:0007669"/>
    <property type="project" value="UniProtKB-UniRule"/>
</dbReference>
<evidence type="ECO:0000256" key="7">
    <source>
        <dbReference type="ARBA" id="ARBA00022801"/>
    </source>
</evidence>
<gene>
    <name evidence="13 14" type="primary">recU</name>
    <name evidence="14" type="ORF">SG0102_09750</name>
</gene>
<dbReference type="SUPFAM" id="SSF52980">
    <property type="entry name" value="Restriction endonuclease-like"/>
    <property type="match status" value="1"/>
</dbReference>
<dbReference type="GO" id="GO:0005737">
    <property type="term" value="C:cytoplasm"/>
    <property type="evidence" value="ECO:0007669"/>
    <property type="project" value="UniProtKB-SubCell"/>
</dbReference>
<feature type="binding site" evidence="13">
    <location>
        <position position="117"/>
    </location>
    <ligand>
        <name>Mg(2+)</name>
        <dbReference type="ChEBI" id="CHEBI:18420"/>
    </ligand>
</feature>
<evidence type="ECO:0000256" key="10">
    <source>
        <dbReference type="ARBA" id="ARBA00023204"/>
    </source>
</evidence>
<feature type="binding site" evidence="13">
    <location>
        <position position="86"/>
    </location>
    <ligand>
        <name>Mg(2+)</name>
        <dbReference type="ChEBI" id="CHEBI:18420"/>
    </ligand>
</feature>
<keyword evidence="15" id="KW-1185">Reference proteome</keyword>
<comment type="catalytic activity">
    <reaction evidence="13">
        <text>Endonucleolytic cleavage at a junction such as a reciprocal single-stranded crossover between two homologous DNA duplexes (Holliday junction).</text>
        <dbReference type="EC" id="3.1.21.10"/>
    </reaction>
</comment>
<comment type="function">
    <text evidence="13">Endonuclease that resolves Holliday junction intermediates in genetic recombination. Cleaves mobile four-strand junctions by introducing symmetrical nicks in paired strands. Promotes annealing of linear ssDNA with homologous dsDNA. Required for DNA repair, homologous recombination and chromosome segregation.</text>
</comment>
<proteinExistence type="inferred from homology"/>
<evidence type="ECO:0000313" key="14">
    <source>
        <dbReference type="EMBL" id="BBH26041.1"/>
    </source>
</evidence>
<evidence type="ECO:0000256" key="4">
    <source>
        <dbReference type="ARBA" id="ARBA00022723"/>
    </source>
</evidence>
<keyword evidence="4 13" id="KW-0479">Metal-binding</keyword>